<evidence type="ECO:0000313" key="1">
    <source>
        <dbReference type="EMBL" id="EGG50635.1"/>
    </source>
</evidence>
<dbReference type="EMBL" id="AFBP01000096">
    <property type="protein sequence ID" value="EGG50635.1"/>
    <property type="molecule type" value="Genomic_DNA"/>
</dbReference>
<evidence type="ECO:0000313" key="2">
    <source>
        <dbReference type="Proteomes" id="UP000005156"/>
    </source>
</evidence>
<reference evidence="1 2" key="1">
    <citation type="submission" date="2011-02" db="EMBL/GenBank/DDBJ databases">
        <authorList>
            <person name="Weinstock G."/>
            <person name="Sodergren E."/>
            <person name="Clifton S."/>
            <person name="Fulton L."/>
            <person name="Fulton B."/>
            <person name="Courtney L."/>
            <person name="Fronick C."/>
            <person name="Harrison M."/>
            <person name="Strong C."/>
            <person name="Farmer C."/>
            <person name="Delahaunty K."/>
            <person name="Markovic C."/>
            <person name="Hall O."/>
            <person name="Minx P."/>
            <person name="Tomlinson C."/>
            <person name="Mitreva M."/>
            <person name="Hou S."/>
            <person name="Chen J."/>
            <person name="Wollam A."/>
            <person name="Pepin K.H."/>
            <person name="Johnson M."/>
            <person name="Bhonagiri V."/>
            <person name="Zhang X."/>
            <person name="Suruliraj S."/>
            <person name="Warren W."/>
            <person name="Chinwalla A."/>
            <person name="Mardis E.R."/>
            <person name="Wilson R.K."/>
        </authorList>
    </citation>
    <scope>NUCLEOTIDE SEQUENCE [LARGE SCALE GENOMIC DNA]</scope>
    <source>
        <strain evidence="1 2">YIT 11859</strain>
    </source>
</reference>
<comment type="caution">
    <text evidence="1">The sequence shown here is derived from an EMBL/GenBank/DDBJ whole genome shotgun (WGS) entry which is preliminary data.</text>
</comment>
<name>F3QNT4_9BURK</name>
<sequence>MILNSFCIIVLSVAILMNSFTQSCHTKSIRALNDKLADLRLRFNSSRGKEEEIHAEKIRKENKDWCQEDSKIFEQNYLVCSPHASKLCSYLTDTEKGILMSVIRCCVDNSSGNDGYYFNNCCISNESYFTGFSYCYVPYSDMQNALKDLQNKYFWYAKNGEPWFFRILDGATVPSAIRGTFKGKWNLFINRFKSNSYICDTMHPVFTPEAQAILMKPLLEAYRSGRVKHIDDFDLLRLSPSHQNEDKTKEE</sequence>
<dbReference type="Proteomes" id="UP000005156">
    <property type="component" value="Unassembled WGS sequence"/>
</dbReference>
<protein>
    <submittedName>
        <fullName evidence="1">Conserved domain protein</fullName>
    </submittedName>
</protein>
<dbReference type="HOGENOM" id="CLU_1106320_0_0_4"/>
<dbReference type="AlphaFoldDB" id="F3QNT4"/>
<proteinExistence type="predicted"/>
<accession>F3QNT4</accession>
<gene>
    <name evidence="1" type="ORF">HMPREF9439_02620</name>
</gene>
<keyword evidence="2" id="KW-1185">Reference proteome</keyword>
<organism evidence="1 2">
    <name type="scientific">Parasutterella excrementihominis YIT 11859</name>
    <dbReference type="NCBI Taxonomy" id="762966"/>
    <lineage>
        <taxon>Bacteria</taxon>
        <taxon>Pseudomonadati</taxon>
        <taxon>Pseudomonadota</taxon>
        <taxon>Betaproteobacteria</taxon>
        <taxon>Burkholderiales</taxon>
        <taxon>Sutterellaceae</taxon>
        <taxon>Parasutterella</taxon>
    </lineage>
</organism>